<dbReference type="AlphaFoldDB" id="A0A397J3E2"/>
<dbReference type="Gene3D" id="3.40.50.150">
    <property type="entry name" value="Vaccinia Virus protein VP39"/>
    <property type="match status" value="1"/>
</dbReference>
<evidence type="ECO:0000313" key="2">
    <source>
        <dbReference type="EMBL" id="RHZ79400.1"/>
    </source>
</evidence>
<proteinExistence type="predicted"/>
<organism evidence="2 3">
    <name type="scientific">Diversispora epigaea</name>
    <dbReference type="NCBI Taxonomy" id="1348612"/>
    <lineage>
        <taxon>Eukaryota</taxon>
        <taxon>Fungi</taxon>
        <taxon>Fungi incertae sedis</taxon>
        <taxon>Mucoromycota</taxon>
        <taxon>Glomeromycotina</taxon>
        <taxon>Glomeromycetes</taxon>
        <taxon>Diversisporales</taxon>
        <taxon>Diversisporaceae</taxon>
        <taxon>Diversispora</taxon>
    </lineage>
</organism>
<accession>A0A397J3E2</accession>
<dbReference type="SUPFAM" id="SSF53335">
    <property type="entry name" value="S-adenosyl-L-methionine-dependent methyltransferases"/>
    <property type="match status" value="1"/>
</dbReference>
<dbReference type="InterPro" id="IPR013216">
    <property type="entry name" value="Methyltransf_11"/>
</dbReference>
<comment type="caution">
    <text evidence="2">The sequence shown here is derived from an EMBL/GenBank/DDBJ whole genome shotgun (WGS) entry which is preliminary data.</text>
</comment>
<protein>
    <recommendedName>
        <fullName evidence="1">Methyltransferase type 11 domain-containing protein</fullName>
    </recommendedName>
</protein>
<dbReference type="Proteomes" id="UP000266861">
    <property type="component" value="Unassembled WGS sequence"/>
</dbReference>
<reference evidence="2 3" key="1">
    <citation type="submission" date="2018-08" db="EMBL/GenBank/DDBJ databases">
        <title>Genome and evolution of the arbuscular mycorrhizal fungus Diversispora epigaea (formerly Glomus versiforme) and its bacterial endosymbionts.</title>
        <authorList>
            <person name="Sun X."/>
            <person name="Fei Z."/>
            <person name="Harrison M."/>
        </authorList>
    </citation>
    <scope>NUCLEOTIDE SEQUENCE [LARGE SCALE GENOMIC DNA]</scope>
    <source>
        <strain evidence="2 3">IT104</strain>
    </source>
</reference>
<evidence type="ECO:0000259" key="1">
    <source>
        <dbReference type="Pfam" id="PF08241"/>
    </source>
</evidence>
<evidence type="ECO:0000313" key="3">
    <source>
        <dbReference type="Proteomes" id="UP000266861"/>
    </source>
</evidence>
<keyword evidence="3" id="KW-1185">Reference proteome</keyword>
<dbReference type="CDD" id="cd02440">
    <property type="entry name" value="AdoMet_MTases"/>
    <property type="match status" value="1"/>
</dbReference>
<sequence length="263" mass="29856">MPFQSQQDSWSPTNYLRHANFVYSIPQQDLITLLAPKSYERILDLGCGDGALTFQIQQLCKECIGIDKSHKMIKAAQEKGCNDVRVVDGEKLSEWIENEGFEGSFDAIFSNAAIHWMKNQKAVIEGVHKCLKPGGRFVAEMGGHGNVEVIEKSLIATLDKLGYDGTSLSPWYFPSQEEFENLLIANSFKINSINLFPRPTHLPTNLIGWIETFGFSFLEVLKETERNQVINKVVDMCKSETFNEKDNSWIITYVRLRVVAKLE</sequence>
<dbReference type="InterPro" id="IPR029063">
    <property type="entry name" value="SAM-dependent_MTases_sf"/>
</dbReference>
<dbReference type="STRING" id="1348612.A0A397J3E2"/>
<name>A0A397J3E2_9GLOM</name>
<dbReference type="EMBL" id="PQFF01000137">
    <property type="protein sequence ID" value="RHZ79400.1"/>
    <property type="molecule type" value="Genomic_DNA"/>
</dbReference>
<dbReference type="PANTHER" id="PTHR43861:SF1">
    <property type="entry name" value="TRANS-ACONITATE 2-METHYLTRANSFERASE"/>
    <property type="match status" value="1"/>
</dbReference>
<dbReference type="Pfam" id="PF08241">
    <property type="entry name" value="Methyltransf_11"/>
    <property type="match status" value="1"/>
</dbReference>
<feature type="domain" description="Methyltransferase type 11" evidence="1">
    <location>
        <begin position="43"/>
        <end position="138"/>
    </location>
</feature>
<dbReference type="OrthoDB" id="6329284at2759"/>
<dbReference type="GO" id="GO:0008757">
    <property type="term" value="F:S-adenosylmethionine-dependent methyltransferase activity"/>
    <property type="evidence" value="ECO:0007669"/>
    <property type="project" value="InterPro"/>
</dbReference>
<dbReference type="PANTHER" id="PTHR43861">
    <property type="entry name" value="TRANS-ACONITATE 2-METHYLTRANSFERASE-RELATED"/>
    <property type="match status" value="1"/>
</dbReference>
<gene>
    <name evidence="2" type="ORF">Glove_146g45</name>
</gene>